<reference evidence="3 4" key="1">
    <citation type="submission" date="2020-07" db="EMBL/GenBank/DDBJ databases">
        <title>Draft genome sequence of four isobutane-metabolizing strains capable of cometabolically degrading diverse ether contaminants.</title>
        <authorList>
            <person name="Chen W."/>
            <person name="Faulkner N."/>
            <person name="Smith C."/>
            <person name="Hyman M."/>
        </authorList>
    </citation>
    <scope>NUCLEOTIDE SEQUENCE [LARGE SCALE GENOMIC DNA]</scope>
    <source>
        <strain evidence="3 4">2A</strain>
    </source>
</reference>
<dbReference type="Pfam" id="PF02720">
    <property type="entry name" value="DUF222"/>
    <property type="match status" value="1"/>
</dbReference>
<evidence type="ECO:0000313" key="3">
    <source>
        <dbReference type="EMBL" id="QNJ91336.1"/>
    </source>
</evidence>
<evidence type="ECO:0000259" key="2">
    <source>
        <dbReference type="SMART" id="SM00507"/>
    </source>
</evidence>
<name>A0A7G8PAH0_9MYCO</name>
<feature type="region of interest" description="Disordered" evidence="1">
    <location>
        <begin position="410"/>
        <end position="433"/>
    </location>
</feature>
<dbReference type="RefSeq" id="WP_187096092.1">
    <property type="nucleotide sequence ID" value="NZ_CP059894.1"/>
</dbReference>
<proteinExistence type="predicted"/>
<dbReference type="SMART" id="SM00507">
    <property type="entry name" value="HNHc"/>
    <property type="match status" value="1"/>
</dbReference>
<feature type="domain" description="HNH nuclease" evidence="2">
    <location>
        <begin position="308"/>
        <end position="359"/>
    </location>
</feature>
<evidence type="ECO:0000256" key="1">
    <source>
        <dbReference type="SAM" id="MobiDB-lite"/>
    </source>
</evidence>
<dbReference type="CDD" id="cd00085">
    <property type="entry name" value="HNHc"/>
    <property type="match status" value="1"/>
</dbReference>
<dbReference type="AlphaFoldDB" id="A0A7G8PAH0"/>
<dbReference type="EMBL" id="CP059894">
    <property type="protein sequence ID" value="QNJ91336.1"/>
    <property type="molecule type" value="Genomic_DNA"/>
</dbReference>
<sequence>MFDSRLATAHGELRAERAATARRLIALGHYTGVRMAELGNTHQDWVVDDWELVAVEVATELGIGRQRASTEMAHGRTLIERLPRLAQVFLAGDLEYGHFTAIAARTALIVDPDLLGIVDERVAAQAPGWAARSRDRVAELVDWLVLEVDPEAIRVAKQRRAERRIDVTPAGNGLADVIGTADAADAAVFDKRLDELARTVCPNDPRTHAERRADALRALSEGATRLACMCGSAECPAGTAEAPAGSIVIHVLAEQATVEGDSETPGLLPGYGAIPAEQVRQMAARARCRPVPRPPALSTEPGYRPSARLADFVRARDLTCRWYGCNAPAEVSDIDHTVPWPAGVTHPSNTKLYCRTHHLVKTFYTGWSDVQGPDGSLTLISPTGRVYQSTPDGALFFPQLAARTGVLARAQAPPPTPARGLAMPTRARPRAHERAYRIARERALNRARAEANPPPF</sequence>
<accession>A0A7G8PAH0</accession>
<protein>
    <submittedName>
        <fullName evidence="3">DUF222 domain-containing protein</fullName>
    </submittedName>
</protein>
<organism evidence="3 4">
    <name type="scientific">Mycolicibacterium fluoranthenivorans</name>
    <dbReference type="NCBI Taxonomy" id="258505"/>
    <lineage>
        <taxon>Bacteria</taxon>
        <taxon>Bacillati</taxon>
        <taxon>Actinomycetota</taxon>
        <taxon>Actinomycetes</taxon>
        <taxon>Mycobacteriales</taxon>
        <taxon>Mycobacteriaceae</taxon>
        <taxon>Mycolicibacterium</taxon>
    </lineage>
</organism>
<dbReference type="InterPro" id="IPR003615">
    <property type="entry name" value="HNH_nuc"/>
</dbReference>
<dbReference type="KEGG" id="mflu:HZU40_24470"/>
<dbReference type="Proteomes" id="UP000515498">
    <property type="component" value="Chromosome"/>
</dbReference>
<dbReference type="InterPro" id="IPR003870">
    <property type="entry name" value="DUF222"/>
</dbReference>
<gene>
    <name evidence="3" type="ORF">HZU40_24470</name>
</gene>
<evidence type="ECO:0000313" key="4">
    <source>
        <dbReference type="Proteomes" id="UP000515498"/>
    </source>
</evidence>